<dbReference type="AlphaFoldDB" id="A0A917JCY8"/>
<name>A0A917JCY8_9ENTE</name>
<feature type="domain" description="HTH luxR-type" evidence="7">
    <location>
        <begin position="130"/>
        <end position="195"/>
    </location>
</feature>
<dbReference type="InterPro" id="IPR016032">
    <property type="entry name" value="Sig_transdc_resp-reg_C-effctor"/>
</dbReference>
<dbReference type="Gene3D" id="1.10.10.10">
    <property type="entry name" value="Winged helix-like DNA-binding domain superfamily/Winged helix DNA-binding domain"/>
    <property type="match status" value="1"/>
</dbReference>
<dbReference type="InterPro" id="IPR036388">
    <property type="entry name" value="WH-like_DNA-bd_sf"/>
</dbReference>
<dbReference type="PRINTS" id="PR00038">
    <property type="entry name" value="HTHLUXR"/>
</dbReference>
<dbReference type="GO" id="GO:0000160">
    <property type="term" value="P:phosphorelay signal transduction system"/>
    <property type="evidence" value="ECO:0007669"/>
    <property type="project" value="UniProtKB-KW"/>
</dbReference>
<evidence type="ECO:0000256" key="1">
    <source>
        <dbReference type="ARBA" id="ARBA00022553"/>
    </source>
</evidence>
<dbReference type="InterPro" id="IPR058245">
    <property type="entry name" value="NreC/VraR/RcsB-like_REC"/>
</dbReference>
<evidence type="ECO:0000313" key="9">
    <source>
        <dbReference type="EMBL" id="GGI64945.1"/>
    </source>
</evidence>
<dbReference type="EMBL" id="BMDT01000002">
    <property type="protein sequence ID" value="GGI64945.1"/>
    <property type="molecule type" value="Genomic_DNA"/>
</dbReference>
<dbReference type="CDD" id="cd06170">
    <property type="entry name" value="LuxR_C_like"/>
    <property type="match status" value="1"/>
</dbReference>
<evidence type="ECO:0000256" key="3">
    <source>
        <dbReference type="ARBA" id="ARBA00023015"/>
    </source>
</evidence>
<evidence type="ECO:0000259" key="8">
    <source>
        <dbReference type="PROSITE" id="PS50110"/>
    </source>
</evidence>
<dbReference type="Proteomes" id="UP000622610">
    <property type="component" value="Unassembled WGS sequence"/>
</dbReference>
<keyword evidence="1 6" id="KW-0597">Phosphoprotein</keyword>
<dbReference type="PROSITE" id="PS50043">
    <property type="entry name" value="HTH_LUXR_2"/>
    <property type="match status" value="1"/>
</dbReference>
<evidence type="ECO:0000259" key="7">
    <source>
        <dbReference type="PROSITE" id="PS50043"/>
    </source>
</evidence>
<feature type="modified residue" description="4-aspartylphosphate" evidence="6">
    <location>
        <position position="53"/>
    </location>
</feature>
<sequence>MKILLVDDHYLIGKSLELTLNKYESVTDFKHLIDPSLTLETVKKYQPSIVLMDIHMGEYNGIELAEQVIANFSSKIIFLSGFNLVEYHEQAQAIGAYGFFSKNLPIDQLITQLEKVHFDNVFVFPKENEQERLYRSLSPREKEILQLLAQGVKQTAIADELAISDRTVRNHIYTINEKLETTSALTSVIKAIELGIVRVKLQ</sequence>
<dbReference type="PANTHER" id="PTHR43214">
    <property type="entry name" value="TWO-COMPONENT RESPONSE REGULATOR"/>
    <property type="match status" value="1"/>
</dbReference>
<keyword evidence="2" id="KW-0902">Two-component regulatory system</keyword>
<dbReference type="InterPro" id="IPR001789">
    <property type="entry name" value="Sig_transdc_resp-reg_receiver"/>
</dbReference>
<dbReference type="SMART" id="SM00448">
    <property type="entry name" value="REC"/>
    <property type="match status" value="1"/>
</dbReference>
<evidence type="ECO:0000256" key="6">
    <source>
        <dbReference type="PROSITE-ProRule" id="PRU00169"/>
    </source>
</evidence>
<dbReference type="Pfam" id="PF00072">
    <property type="entry name" value="Response_reg"/>
    <property type="match status" value="1"/>
</dbReference>
<gene>
    <name evidence="9" type="primary">salR</name>
    <name evidence="9" type="ORF">GCM10011482_05990</name>
</gene>
<protein>
    <submittedName>
        <fullName evidence="9">DNA-binding response regulator</fullName>
    </submittedName>
</protein>
<dbReference type="SUPFAM" id="SSF52172">
    <property type="entry name" value="CheY-like"/>
    <property type="match status" value="1"/>
</dbReference>
<feature type="domain" description="Response regulatory" evidence="8">
    <location>
        <begin position="2"/>
        <end position="117"/>
    </location>
</feature>
<keyword evidence="5" id="KW-0804">Transcription</keyword>
<comment type="caution">
    <text evidence="9">The sequence shown here is derived from an EMBL/GenBank/DDBJ whole genome shotgun (WGS) entry which is preliminary data.</text>
</comment>
<keyword evidence="10" id="KW-1185">Reference proteome</keyword>
<dbReference type="PANTHER" id="PTHR43214:SF44">
    <property type="entry name" value="TWO-COMPONENT RESPONSE REGULATOR"/>
    <property type="match status" value="1"/>
</dbReference>
<evidence type="ECO:0000256" key="2">
    <source>
        <dbReference type="ARBA" id="ARBA00023012"/>
    </source>
</evidence>
<dbReference type="SUPFAM" id="SSF46894">
    <property type="entry name" value="C-terminal effector domain of the bipartite response regulators"/>
    <property type="match status" value="1"/>
</dbReference>
<dbReference type="InterPro" id="IPR039420">
    <property type="entry name" value="WalR-like"/>
</dbReference>
<keyword evidence="3" id="KW-0805">Transcription regulation</keyword>
<dbReference type="InterPro" id="IPR000792">
    <property type="entry name" value="Tscrpt_reg_LuxR_C"/>
</dbReference>
<accession>A0A917JCY8</accession>
<reference evidence="9" key="2">
    <citation type="submission" date="2020-09" db="EMBL/GenBank/DDBJ databases">
        <authorList>
            <person name="Sun Q."/>
            <person name="Sedlacek I."/>
        </authorList>
    </citation>
    <scope>NUCLEOTIDE SEQUENCE</scope>
    <source>
        <strain evidence="9">CCM 8433</strain>
    </source>
</reference>
<dbReference type="CDD" id="cd17535">
    <property type="entry name" value="REC_NarL-like"/>
    <property type="match status" value="1"/>
</dbReference>
<dbReference type="GO" id="GO:0003677">
    <property type="term" value="F:DNA binding"/>
    <property type="evidence" value="ECO:0007669"/>
    <property type="project" value="UniProtKB-KW"/>
</dbReference>
<organism evidence="9 10">
    <name type="scientific">Enterococcus alcedinis</name>
    <dbReference type="NCBI Taxonomy" id="1274384"/>
    <lineage>
        <taxon>Bacteria</taxon>
        <taxon>Bacillati</taxon>
        <taxon>Bacillota</taxon>
        <taxon>Bacilli</taxon>
        <taxon>Lactobacillales</taxon>
        <taxon>Enterococcaceae</taxon>
        <taxon>Enterococcus</taxon>
    </lineage>
</organism>
<dbReference type="Pfam" id="PF00196">
    <property type="entry name" value="GerE"/>
    <property type="match status" value="1"/>
</dbReference>
<dbReference type="Gene3D" id="3.40.50.2300">
    <property type="match status" value="1"/>
</dbReference>
<evidence type="ECO:0000256" key="5">
    <source>
        <dbReference type="ARBA" id="ARBA00023163"/>
    </source>
</evidence>
<dbReference type="SMART" id="SM00421">
    <property type="entry name" value="HTH_LUXR"/>
    <property type="match status" value="1"/>
</dbReference>
<proteinExistence type="predicted"/>
<evidence type="ECO:0000256" key="4">
    <source>
        <dbReference type="ARBA" id="ARBA00023125"/>
    </source>
</evidence>
<dbReference type="InterPro" id="IPR011006">
    <property type="entry name" value="CheY-like_superfamily"/>
</dbReference>
<reference evidence="9" key="1">
    <citation type="journal article" date="2014" name="Int. J. Syst. Evol. Microbiol.">
        <title>Complete genome sequence of Corynebacterium casei LMG S-19264T (=DSM 44701T), isolated from a smear-ripened cheese.</title>
        <authorList>
            <consortium name="US DOE Joint Genome Institute (JGI-PGF)"/>
            <person name="Walter F."/>
            <person name="Albersmeier A."/>
            <person name="Kalinowski J."/>
            <person name="Ruckert C."/>
        </authorList>
    </citation>
    <scope>NUCLEOTIDE SEQUENCE</scope>
    <source>
        <strain evidence="9">CCM 8433</strain>
    </source>
</reference>
<dbReference type="GO" id="GO:0006355">
    <property type="term" value="P:regulation of DNA-templated transcription"/>
    <property type="evidence" value="ECO:0007669"/>
    <property type="project" value="InterPro"/>
</dbReference>
<dbReference type="RefSeq" id="WP_188366792.1">
    <property type="nucleotide sequence ID" value="NZ_BMDT01000002.1"/>
</dbReference>
<dbReference type="PROSITE" id="PS50110">
    <property type="entry name" value="RESPONSE_REGULATORY"/>
    <property type="match status" value="1"/>
</dbReference>
<evidence type="ECO:0000313" key="10">
    <source>
        <dbReference type="Proteomes" id="UP000622610"/>
    </source>
</evidence>
<keyword evidence="4 9" id="KW-0238">DNA-binding</keyword>